<dbReference type="InterPro" id="IPR029055">
    <property type="entry name" value="Ntn_hydrolases_N"/>
</dbReference>
<gene>
    <name evidence="3" type="ORF">ACFFGG_08705</name>
</gene>
<name>A0ABV6PS32_9BURK</name>
<dbReference type="PANTHER" id="PTHR42824:SF1">
    <property type="entry name" value="GLUTAMINE AMIDOTRANSFERASE YAFJ-RELATED"/>
    <property type="match status" value="1"/>
</dbReference>
<comment type="caution">
    <text evidence="3">The sequence shown here is derived from an EMBL/GenBank/DDBJ whole genome shotgun (WGS) entry which is preliminary data.</text>
</comment>
<dbReference type="SUPFAM" id="SSF56235">
    <property type="entry name" value="N-terminal nucleophile aminohydrolases (Ntn hydrolases)"/>
    <property type="match status" value="1"/>
</dbReference>
<evidence type="ECO:0000313" key="3">
    <source>
        <dbReference type="EMBL" id="MFC0592635.1"/>
    </source>
</evidence>
<evidence type="ECO:0000256" key="1">
    <source>
        <dbReference type="ARBA" id="ARBA00022962"/>
    </source>
</evidence>
<feature type="domain" description="Glutamine amidotransferase type-2" evidence="2">
    <location>
        <begin position="2"/>
        <end position="261"/>
    </location>
</feature>
<evidence type="ECO:0000259" key="2">
    <source>
        <dbReference type="PROSITE" id="PS51278"/>
    </source>
</evidence>
<keyword evidence="1 3" id="KW-0315">Glutamine amidotransferase</keyword>
<dbReference type="InterPro" id="IPR026869">
    <property type="entry name" value="EgtC-like"/>
</dbReference>
<dbReference type="PANTHER" id="PTHR42824">
    <property type="entry name" value="GLUTAMINE AMIDOTRANSFERASE"/>
    <property type="match status" value="1"/>
</dbReference>
<dbReference type="GO" id="GO:0016757">
    <property type="term" value="F:glycosyltransferase activity"/>
    <property type="evidence" value="ECO:0007669"/>
    <property type="project" value="UniProtKB-KW"/>
</dbReference>
<proteinExistence type="predicted"/>
<keyword evidence="4" id="KW-1185">Reference proteome</keyword>
<dbReference type="Pfam" id="PF13230">
    <property type="entry name" value="GATase_4"/>
    <property type="match status" value="1"/>
</dbReference>
<dbReference type="InterPro" id="IPR017932">
    <property type="entry name" value="GATase_2_dom"/>
</dbReference>
<dbReference type="EC" id="2.4.2.-" evidence="3"/>
<evidence type="ECO:0000313" key="4">
    <source>
        <dbReference type="Proteomes" id="UP001589834"/>
    </source>
</evidence>
<dbReference type="Gene3D" id="3.60.20.10">
    <property type="entry name" value="Glutamine Phosphoribosylpyrophosphate, subunit 1, domain 1"/>
    <property type="match status" value="1"/>
</dbReference>
<accession>A0ABV6PS32</accession>
<organism evidence="3 4">
    <name type="scientific">Ottowia pentelensis</name>
    <dbReference type="NCBI Taxonomy" id="511108"/>
    <lineage>
        <taxon>Bacteria</taxon>
        <taxon>Pseudomonadati</taxon>
        <taxon>Pseudomonadota</taxon>
        <taxon>Betaproteobacteria</taxon>
        <taxon>Burkholderiales</taxon>
        <taxon>Comamonadaceae</taxon>
        <taxon>Ottowia</taxon>
    </lineage>
</organism>
<dbReference type="Proteomes" id="UP001589834">
    <property type="component" value="Unassembled WGS sequence"/>
</dbReference>
<dbReference type="EMBL" id="JBHLTN010000016">
    <property type="protein sequence ID" value="MFC0592635.1"/>
    <property type="molecule type" value="Genomic_DNA"/>
</dbReference>
<dbReference type="RefSeq" id="WP_377482257.1">
    <property type="nucleotide sequence ID" value="NZ_JBHLTN010000016.1"/>
</dbReference>
<sequence>MCQLLGMNCNTPTDVTFSFAGFAQRGGRTDHHADGWGIAFFEGRGARVFLDPGAAADSPIAELIRRYPIKSKNVIAHIRKATVGPVLLENCHPFQRELWGRTWVFAHNGDLKDYHPRLHGHFHPVGDTDSERAFCWLMQELAKSHASLPPVAELTRTLAELLPRVARHGSFNMLLSNGQALWAHASTKLCYIVRQHPFARARLQDEDLAINFAEHTTPRDRVAVVATTPLTCDEAWTPFAPGELAVFVDGALQALELQSFR</sequence>
<reference evidence="3 4" key="1">
    <citation type="submission" date="2024-09" db="EMBL/GenBank/DDBJ databases">
        <authorList>
            <person name="Sun Q."/>
            <person name="Mori K."/>
        </authorList>
    </citation>
    <scope>NUCLEOTIDE SEQUENCE [LARGE SCALE GENOMIC DNA]</scope>
    <source>
        <strain evidence="3 4">NCAIM B.02336</strain>
    </source>
</reference>
<keyword evidence="3" id="KW-0328">Glycosyltransferase</keyword>
<dbReference type="CDD" id="cd01908">
    <property type="entry name" value="YafJ"/>
    <property type="match status" value="1"/>
</dbReference>
<dbReference type="PROSITE" id="PS51278">
    <property type="entry name" value="GATASE_TYPE_2"/>
    <property type="match status" value="1"/>
</dbReference>
<keyword evidence="3" id="KW-0808">Transferase</keyword>
<protein>
    <submittedName>
        <fullName evidence="3">Class II glutamine amidotransferase</fullName>
        <ecNumber evidence="3">2.4.2.-</ecNumber>
    </submittedName>
</protein>